<dbReference type="AlphaFoldDB" id="A0A0B7AKA0"/>
<name>A0A0B7AKA0_9EUPU</name>
<protein>
    <submittedName>
        <fullName evidence="1">Uncharacterized protein</fullName>
    </submittedName>
</protein>
<organism evidence="1">
    <name type="scientific">Arion vulgaris</name>
    <dbReference type="NCBI Taxonomy" id="1028688"/>
    <lineage>
        <taxon>Eukaryota</taxon>
        <taxon>Metazoa</taxon>
        <taxon>Spiralia</taxon>
        <taxon>Lophotrochozoa</taxon>
        <taxon>Mollusca</taxon>
        <taxon>Gastropoda</taxon>
        <taxon>Heterobranchia</taxon>
        <taxon>Euthyneura</taxon>
        <taxon>Panpulmonata</taxon>
        <taxon>Eupulmonata</taxon>
        <taxon>Stylommatophora</taxon>
        <taxon>Helicina</taxon>
        <taxon>Arionoidea</taxon>
        <taxon>Arionidae</taxon>
        <taxon>Arion</taxon>
    </lineage>
</organism>
<dbReference type="EMBL" id="HACG01034439">
    <property type="protein sequence ID" value="CEK81304.1"/>
    <property type="molecule type" value="Transcribed_RNA"/>
</dbReference>
<accession>A0A0B7AKA0</accession>
<dbReference type="EMBL" id="HACG01034438">
    <property type="protein sequence ID" value="CEK81303.1"/>
    <property type="molecule type" value="Transcribed_RNA"/>
</dbReference>
<proteinExistence type="predicted"/>
<evidence type="ECO:0000313" key="2">
    <source>
        <dbReference type="EMBL" id="CEK81304.1"/>
    </source>
</evidence>
<evidence type="ECO:0000313" key="1">
    <source>
        <dbReference type="EMBL" id="CEK81303.1"/>
    </source>
</evidence>
<sequence>MAKQSGVTILTTVGHVAQFFFTVPAHNAWVDRLFSLIHVHSTNERNRLSVDSVKSILLVKLHFTYRQLYGDLMQKKDILKKIRSSEKYTWNTI</sequence>
<gene>
    <name evidence="1" type="primary">ORF125370</name>
    <name evidence="2" type="synonym">ORF125373</name>
</gene>
<reference evidence="1" key="1">
    <citation type="submission" date="2014-12" db="EMBL/GenBank/DDBJ databases">
        <title>Insight into the proteome of Arion vulgaris.</title>
        <authorList>
            <person name="Aradska J."/>
            <person name="Bulat T."/>
            <person name="Smidak R."/>
            <person name="Sarate P."/>
            <person name="Gangsoo J."/>
            <person name="Sialana F."/>
            <person name="Bilban M."/>
            <person name="Lubec G."/>
        </authorList>
    </citation>
    <scope>NUCLEOTIDE SEQUENCE</scope>
    <source>
        <tissue evidence="1">Skin</tissue>
    </source>
</reference>